<keyword evidence="3" id="KW-0804">Transcription</keyword>
<reference evidence="6" key="2">
    <citation type="submission" date="2020-09" db="EMBL/GenBank/DDBJ databases">
        <authorList>
            <person name="Sun Q."/>
            <person name="Zhou Y."/>
        </authorList>
    </citation>
    <scope>NUCLEOTIDE SEQUENCE</scope>
    <source>
        <strain evidence="6">CGMCC 1.6293</strain>
    </source>
</reference>
<keyword evidence="2" id="KW-0238">DNA-binding</keyword>
<organism evidence="6 7">
    <name type="scientific">Pseudooceanicola nanhaiensis</name>
    <dbReference type="NCBI Taxonomy" id="375761"/>
    <lineage>
        <taxon>Bacteria</taxon>
        <taxon>Pseudomonadati</taxon>
        <taxon>Pseudomonadota</taxon>
        <taxon>Alphaproteobacteria</taxon>
        <taxon>Rhodobacterales</taxon>
        <taxon>Paracoccaceae</taxon>
        <taxon>Pseudooceanicola</taxon>
    </lineage>
</organism>
<evidence type="ECO:0000256" key="2">
    <source>
        <dbReference type="ARBA" id="ARBA00023125"/>
    </source>
</evidence>
<sequence length="156" mass="17170">MSETPTDRFIETLGLIYQSEGAPRIAGMILALLLMSDRPMSLAEIAGRLGISKASASTNTRLLERRGMASKTRGGGRQDFWEADPDPQSRVLPALAERFREHARAVQGVARTFPPEEEAKRAKIARFAAFYDDSAEFLDAWSARLTAMADPSPETN</sequence>
<accession>A0A917SKN7</accession>
<feature type="region of interest" description="Disordered" evidence="4">
    <location>
        <begin position="67"/>
        <end position="87"/>
    </location>
</feature>
<protein>
    <recommendedName>
        <fullName evidence="5">HTH iclR-type domain-containing protein</fullName>
    </recommendedName>
</protein>
<dbReference type="InterPro" id="IPR005471">
    <property type="entry name" value="Tscrpt_reg_IclR_N"/>
</dbReference>
<gene>
    <name evidence="6" type="ORF">GCM10011534_03240</name>
</gene>
<dbReference type="InterPro" id="IPR011991">
    <property type="entry name" value="ArsR-like_HTH"/>
</dbReference>
<dbReference type="InterPro" id="IPR036388">
    <property type="entry name" value="WH-like_DNA-bd_sf"/>
</dbReference>
<dbReference type="Pfam" id="PF09339">
    <property type="entry name" value="HTH_IclR"/>
    <property type="match status" value="1"/>
</dbReference>
<dbReference type="RefSeq" id="WP_028285281.1">
    <property type="nucleotide sequence ID" value="NZ_BMLF01000001.1"/>
</dbReference>
<dbReference type="InterPro" id="IPR036390">
    <property type="entry name" value="WH_DNA-bd_sf"/>
</dbReference>
<dbReference type="AlphaFoldDB" id="A0A917SKN7"/>
<dbReference type="SUPFAM" id="SSF46785">
    <property type="entry name" value="Winged helix' DNA-binding domain"/>
    <property type="match status" value="1"/>
</dbReference>
<dbReference type="PANTHER" id="PTHR38465">
    <property type="entry name" value="HTH-TYPE TRANSCRIPTIONAL REGULATOR MJ1563-RELATED"/>
    <property type="match status" value="1"/>
</dbReference>
<comment type="caution">
    <text evidence="6">The sequence shown here is derived from an EMBL/GenBank/DDBJ whole genome shotgun (WGS) entry which is preliminary data.</text>
</comment>
<dbReference type="EMBL" id="BMLF01000001">
    <property type="protein sequence ID" value="GGL84717.1"/>
    <property type="molecule type" value="Genomic_DNA"/>
</dbReference>
<proteinExistence type="predicted"/>
<dbReference type="Proteomes" id="UP000649829">
    <property type="component" value="Unassembled WGS sequence"/>
</dbReference>
<keyword evidence="7" id="KW-1185">Reference proteome</keyword>
<evidence type="ECO:0000256" key="1">
    <source>
        <dbReference type="ARBA" id="ARBA00023015"/>
    </source>
</evidence>
<reference evidence="6" key="1">
    <citation type="journal article" date="2014" name="Int. J. Syst. Evol. Microbiol.">
        <title>Complete genome sequence of Corynebacterium casei LMG S-19264T (=DSM 44701T), isolated from a smear-ripened cheese.</title>
        <authorList>
            <consortium name="US DOE Joint Genome Institute (JGI-PGF)"/>
            <person name="Walter F."/>
            <person name="Albersmeier A."/>
            <person name="Kalinowski J."/>
            <person name="Ruckert C."/>
        </authorList>
    </citation>
    <scope>NUCLEOTIDE SEQUENCE</scope>
    <source>
        <strain evidence="6">CGMCC 1.6293</strain>
    </source>
</reference>
<dbReference type="GO" id="GO:0003677">
    <property type="term" value="F:DNA binding"/>
    <property type="evidence" value="ECO:0007669"/>
    <property type="project" value="UniProtKB-KW"/>
</dbReference>
<evidence type="ECO:0000256" key="3">
    <source>
        <dbReference type="ARBA" id="ARBA00023163"/>
    </source>
</evidence>
<dbReference type="CDD" id="cd00090">
    <property type="entry name" value="HTH_ARSR"/>
    <property type="match status" value="1"/>
</dbReference>
<keyword evidence="1" id="KW-0805">Transcription regulation</keyword>
<dbReference type="PANTHER" id="PTHR38465:SF1">
    <property type="entry name" value="HTH-TYPE TRANSCRIPTIONAL REGULATOR MJ1563-RELATED"/>
    <property type="match status" value="1"/>
</dbReference>
<feature type="domain" description="HTH iclR-type" evidence="5">
    <location>
        <begin position="26"/>
        <end position="70"/>
    </location>
</feature>
<dbReference type="Gene3D" id="1.10.10.10">
    <property type="entry name" value="Winged helix-like DNA-binding domain superfamily/Winged helix DNA-binding domain"/>
    <property type="match status" value="1"/>
</dbReference>
<dbReference type="InterPro" id="IPR052362">
    <property type="entry name" value="HTH-GbsR_regulator"/>
</dbReference>
<dbReference type="GO" id="GO:0006355">
    <property type="term" value="P:regulation of DNA-templated transcription"/>
    <property type="evidence" value="ECO:0007669"/>
    <property type="project" value="InterPro"/>
</dbReference>
<evidence type="ECO:0000313" key="7">
    <source>
        <dbReference type="Proteomes" id="UP000649829"/>
    </source>
</evidence>
<evidence type="ECO:0000259" key="5">
    <source>
        <dbReference type="Pfam" id="PF09339"/>
    </source>
</evidence>
<evidence type="ECO:0000313" key="6">
    <source>
        <dbReference type="EMBL" id="GGL84717.1"/>
    </source>
</evidence>
<evidence type="ECO:0000256" key="4">
    <source>
        <dbReference type="SAM" id="MobiDB-lite"/>
    </source>
</evidence>
<name>A0A917SKN7_9RHOB</name>